<reference evidence="4 5" key="1">
    <citation type="journal article" date="2015" name="Nature">
        <title>rRNA introns, odd ribosomes, and small enigmatic genomes across a large radiation of phyla.</title>
        <authorList>
            <person name="Brown C.T."/>
            <person name="Hug L.A."/>
            <person name="Thomas B.C."/>
            <person name="Sharon I."/>
            <person name="Castelle C.J."/>
            <person name="Singh A."/>
            <person name="Wilkins M.J."/>
            <person name="Williams K.H."/>
            <person name="Banfield J.F."/>
        </authorList>
    </citation>
    <scope>NUCLEOTIDE SEQUENCE [LARGE SCALE GENOMIC DNA]</scope>
</reference>
<dbReference type="EMBL" id="LCPJ01000010">
    <property type="protein sequence ID" value="KKU95711.1"/>
    <property type="molecule type" value="Genomic_DNA"/>
</dbReference>
<dbReference type="Gene3D" id="3.90.1150.10">
    <property type="entry name" value="Aspartate Aminotransferase, domain 1"/>
    <property type="match status" value="1"/>
</dbReference>
<gene>
    <name evidence="4" type="ORF">UY27_C0010G0004</name>
</gene>
<comment type="similarity">
    <text evidence="3">Belongs to the DegT/DnrJ/EryC1 family.</text>
</comment>
<name>A0A0G1UNP9_9BACT</name>
<dbReference type="PANTHER" id="PTHR30244">
    <property type="entry name" value="TRANSAMINASE"/>
    <property type="match status" value="1"/>
</dbReference>
<dbReference type="InterPro" id="IPR000653">
    <property type="entry name" value="DegT/StrS_aminotransferase"/>
</dbReference>
<evidence type="ECO:0000313" key="4">
    <source>
        <dbReference type="EMBL" id="KKU95711.1"/>
    </source>
</evidence>
<feature type="modified residue" description="N6-(pyridoxal phosphate)lysine" evidence="2">
    <location>
        <position position="167"/>
    </location>
</feature>
<dbReference type="SUPFAM" id="SSF53383">
    <property type="entry name" value="PLP-dependent transferases"/>
    <property type="match status" value="1"/>
</dbReference>
<evidence type="ECO:0000256" key="1">
    <source>
        <dbReference type="PIRSR" id="PIRSR000390-1"/>
    </source>
</evidence>
<dbReference type="GO" id="GO:0030170">
    <property type="term" value="F:pyridoxal phosphate binding"/>
    <property type="evidence" value="ECO:0007669"/>
    <property type="project" value="TreeGrafter"/>
</dbReference>
<dbReference type="GO" id="GO:0000271">
    <property type="term" value="P:polysaccharide biosynthetic process"/>
    <property type="evidence" value="ECO:0007669"/>
    <property type="project" value="TreeGrafter"/>
</dbReference>
<dbReference type="Pfam" id="PF01041">
    <property type="entry name" value="DegT_DnrJ_EryC1"/>
    <property type="match status" value="2"/>
</dbReference>
<dbReference type="InterPro" id="IPR015422">
    <property type="entry name" value="PyrdxlP-dep_Trfase_small"/>
</dbReference>
<proteinExistence type="inferred from homology"/>
<dbReference type="Proteomes" id="UP000034661">
    <property type="component" value="Unassembled WGS sequence"/>
</dbReference>
<dbReference type="InterPro" id="IPR015421">
    <property type="entry name" value="PyrdxlP-dep_Trfase_major"/>
</dbReference>
<dbReference type="AlphaFoldDB" id="A0A0G1UNP9"/>
<evidence type="ECO:0000313" key="5">
    <source>
        <dbReference type="Proteomes" id="UP000034661"/>
    </source>
</evidence>
<dbReference type="GO" id="GO:0008483">
    <property type="term" value="F:transaminase activity"/>
    <property type="evidence" value="ECO:0007669"/>
    <property type="project" value="UniProtKB-KW"/>
</dbReference>
<dbReference type="Gene3D" id="3.40.640.10">
    <property type="entry name" value="Type I PLP-dependent aspartate aminotransferase-like (Major domain)"/>
    <property type="match status" value="1"/>
</dbReference>
<keyword evidence="2 3" id="KW-0663">Pyridoxal phosphate</keyword>
<keyword evidence="4" id="KW-0032">Aminotransferase</keyword>
<dbReference type="PIRSF" id="PIRSF000390">
    <property type="entry name" value="PLP_StrS"/>
    <property type="match status" value="1"/>
</dbReference>
<evidence type="ECO:0000256" key="3">
    <source>
        <dbReference type="RuleBase" id="RU004508"/>
    </source>
</evidence>
<dbReference type="InterPro" id="IPR015424">
    <property type="entry name" value="PyrdxlP-dep_Trfase"/>
</dbReference>
<organism evidence="4 5">
    <name type="scientific">Candidatus Gottesmanbacteria bacterium GW2011_GWA1_48_13</name>
    <dbReference type="NCBI Taxonomy" id="1618439"/>
    <lineage>
        <taxon>Bacteria</taxon>
        <taxon>Candidatus Gottesmaniibacteriota</taxon>
    </lineage>
</organism>
<dbReference type="PANTHER" id="PTHR30244:SF34">
    <property type="entry name" value="DTDP-4-AMINO-4,6-DIDEOXYGALACTOSE TRANSAMINASE"/>
    <property type="match status" value="1"/>
</dbReference>
<protein>
    <submittedName>
        <fullName evidence="4">DegT/DnrJ/EryC1/StrS aminotransferase</fullName>
    </submittedName>
</protein>
<accession>A0A0G1UNP9</accession>
<feature type="active site" description="Proton acceptor" evidence="1">
    <location>
        <position position="167"/>
    </location>
</feature>
<comment type="caution">
    <text evidence="4">The sequence shown here is derived from an EMBL/GenBank/DDBJ whole genome shotgun (WGS) entry which is preliminary data.</text>
</comment>
<sequence length="389" mass="43618">MLLSCQTVLMPWLWKKGRVIAQSEQWFESYLPDSTAVSFNSGRSALLAILKAFNIGEGDEVLVQAFTCVAVPNSVLWAQATPVYADIDATLNIDPIDVEKKITNRTKAIIVQHTFGIPADMDALVALAKKHNILLIEDCAHSLGATYKGKKVGTFGDAAFFSFGRDKVVSSVFGGMAVMRAKSKEQRAKLKIYQNMLPYPSNYWIFQQLLHPIAFSVILLLYDVIVGKVLLIVLQKLRLLSFPVYPEEREGRRPSDFPAKFPNGFAVLLLKQLTKLDRYNNNRRSVAKYYQSLLKKNKDIKQAKIEDGAIFLRYPIFVENPGTALHKAKRQAVLLGNWYHHTIDPKGVNYGKVGYTVGSCPSAEDAARHVINLPTRIHEHSARRVVSTL</sequence>
<keyword evidence="4" id="KW-0808">Transferase</keyword>
<evidence type="ECO:0000256" key="2">
    <source>
        <dbReference type="PIRSR" id="PIRSR000390-2"/>
    </source>
</evidence>